<feature type="region of interest" description="Disordered" evidence="1">
    <location>
        <begin position="487"/>
        <end position="594"/>
    </location>
</feature>
<sequence length="700" mass="77301">MSPPSNRSPPSTAQFPSAPSGVDNLAGTSSSGDGSNDAERSPPHRALASPDCDECMREGGDATIDVLNIGAYMDITARVVNRFLHQSSGHACFVGIPAWPQHLAEDKYSCDRYGGLEVVPCVYGLTAVDLRDLATLVDQNSDVDDLTLRLRADRPLTWQTWRAFLTRPCGGKWSHRSPDMLDAQGETTRVKVDYTTLHEFYWAEYELETRALREEVAELHSQVDNLRLLGRSRSGARRLDVPRLMNFSNRDQTRVNDNWKRLQNLHERFHDGGTPQISWNTLIAVTAVNDPFAQTSPFVSLPENDCDYEENDHSGDRGGNNQGGGNPGGNNNEVDLTQPDSDIPDSLQLRPAGWAPTQDEARSLWVRVMFSKAQVRDTMKNEPVAWDSFCPDVVLVMQAGIGYQGDIAIFSGDVMTHNLFSPSAFAEMVVSMMFRNRLDDSLWAKYDPDRYYLRAELRLTDTHSEGNRPEFWPDLIEADVRDAQDAIDDASSEHDDLPWDGTYNPDEDVDVQDDNDIQGSQDPVPAAKQEAHEENALADVALPKRKAAKEENESVTNREEPSPESAVQGAHQATEDADIEVGPRQEESSILTSLSSPARRMDEVVSIVDSPAQASVGGAVKVGPPSEDRVSDTHQPVIDVESLEETVTIEEEVSVIQDEPSRMSVVLDVSSPTLSVDSGSQETQKNVAQAKAYVAGQLRR</sequence>
<protein>
    <submittedName>
        <fullName evidence="2">Uncharacterized protein</fullName>
    </submittedName>
</protein>
<name>A0A225W3S9_9STRA</name>
<evidence type="ECO:0000256" key="1">
    <source>
        <dbReference type="SAM" id="MobiDB-lite"/>
    </source>
</evidence>
<dbReference type="AlphaFoldDB" id="A0A225W3S9"/>
<feature type="compositionally biased region" description="Basic and acidic residues" evidence="1">
    <location>
        <begin position="548"/>
        <end position="561"/>
    </location>
</feature>
<organism evidence="2 3">
    <name type="scientific">Phytophthora megakarya</name>
    <dbReference type="NCBI Taxonomy" id="4795"/>
    <lineage>
        <taxon>Eukaryota</taxon>
        <taxon>Sar</taxon>
        <taxon>Stramenopiles</taxon>
        <taxon>Oomycota</taxon>
        <taxon>Peronosporomycetes</taxon>
        <taxon>Peronosporales</taxon>
        <taxon>Peronosporaceae</taxon>
        <taxon>Phytophthora</taxon>
    </lineage>
</organism>
<reference evidence="3" key="1">
    <citation type="submission" date="2017-03" db="EMBL/GenBank/DDBJ databases">
        <title>Phytopthora megakarya and P. palmivora, two closely related causual agents of cacao black pod achieved similar genome size and gene model numbers by different mechanisms.</title>
        <authorList>
            <person name="Ali S."/>
            <person name="Shao J."/>
            <person name="Larry D.J."/>
            <person name="Kronmiller B."/>
            <person name="Shen D."/>
            <person name="Strem M.D."/>
            <person name="Melnick R.L."/>
            <person name="Guiltinan M.J."/>
            <person name="Tyler B.M."/>
            <person name="Meinhardt L.W."/>
            <person name="Bailey B.A."/>
        </authorList>
    </citation>
    <scope>NUCLEOTIDE SEQUENCE [LARGE SCALE GENOMIC DNA]</scope>
    <source>
        <strain evidence="3">zdho120</strain>
    </source>
</reference>
<evidence type="ECO:0000313" key="3">
    <source>
        <dbReference type="Proteomes" id="UP000198211"/>
    </source>
</evidence>
<feature type="region of interest" description="Disordered" evidence="1">
    <location>
        <begin position="1"/>
        <end position="52"/>
    </location>
</feature>
<feature type="region of interest" description="Disordered" evidence="1">
    <location>
        <begin position="296"/>
        <end position="351"/>
    </location>
</feature>
<proteinExistence type="predicted"/>
<dbReference type="OrthoDB" id="129709at2759"/>
<accession>A0A225W3S9</accession>
<feature type="compositionally biased region" description="Acidic residues" evidence="1">
    <location>
        <begin position="505"/>
        <end position="516"/>
    </location>
</feature>
<gene>
    <name evidence="2" type="ORF">PHMEG_00015062</name>
</gene>
<dbReference type="EMBL" id="NBNE01002008">
    <property type="protein sequence ID" value="OWZ11859.1"/>
    <property type="molecule type" value="Genomic_DNA"/>
</dbReference>
<feature type="compositionally biased region" description="Polar residues" evidence="1">
    <location>
        <begin position="8"/>
        <end position="17"/>
    </location>
</feature>
<evidence type="ECO:0000313" key="2">
    <source>
        <dbReference type="EMBL" id="OWZ11859.1"/>
    </source>
</evidence>
<keyword evidence="3" id="KW-1185">Reference proteome</keyword>
<dbReference type="Proteomes" id="UP000198211">
    <property type="component" value="Unassembled WGS sequence"/>
</dbReference>
<comment type="caution">
    <text evidence="2">The sequence shown here is derived from an EMBL/GenBank/DDBJ whole genome shotgun (WGS) entry which is preliminary data.</text>
</comment>
<feature type="compositionally biased region" description="Gly residues" evidence="1">
    <location>
        <begin position="317"/>
        <end position="328"/>
    </location>
</feature>